<dbReference type="InterPro" id="IPR012340">
    <property type="entry name" value="NA-bd_OB-fold"/>
</dbReference>
<feature type="domain" description="Replication protein A 70 kDa DNA-binding subunit B/D first OB fold" evidence="2">
    <location>
        <begin position="7"/>
        <end position="89"/>
    </location>
</feature>
<evidence type="ECO:0000259" key="2">
    <source>
        <dbReference type="Pfam" id="PF02721"/>
    </source>
</evidence>
<comment type="caution">
    <text evidence="4">The sequence shown here is derived from an EMBL/GenBank/DDBJ whole genome shotgun (WGS) entry which is preliminary data.</text>
</comment>
<dbReference type="PANTHER" id="PTHR47165:SF4">
    <property type="entry name" value="OS03G0429900 PROTEIN"/>
    <property type="match status" value="1"/>
</dbReference>
<feature type="region of interest" description="Disordered" evidence="1">
    <location>
        <begin position="275"/>
        <end position="311"/>
    </location>
</feature>
<gene>
    <name evidence="4" type="ORF">Ahy_B06g082078</name>
</gene>
<evidence type="ECO:0000259" key="3">
    <source>
        <dbReference type="Pfam" id="PF08646"/>
    </source>
</evidence>
<dbReference type="Pfam" id="PF02721">
    <property type="entry name" value="DUF223"/>
    <property type="match status" value="1"/>
</dbReference>
<dbReference type="InterPro" id="IPR003871">
    <property type="entry name" value="RFA1B/D_OB_1st"/>
</dbReference>
<organism evidence="4 5">
    <name type="scientific">Arachis hypogaea</name>
    <name type="common">Peanut</name>
    <dbReference type="NCBI Taxonomy" id="3818"/>
    <lineage>
        <taxon>Eukaryota</taxon>
        <taxon>Viridiplantae</taxon>
        <taxon>Streptophyta</taxon>
        <taxon>Embryophyta</taxon>
        <taxon>Tracheophyta</taxon>
        <taxon>Spermatophyta</taxon>
        <taxon>Magnoliopsida</taxon>
        <taxon>eudicotyledons</taxon>
        <taxon>Gunneridae</taxon>
        <taxon>Pentapetalae</taxon>
        <taxon>rosids</taxon>
        <taxon>fabids</taxon>
        <taxon>Fabales</taxon>
        <taxon>Fabaceae</taxon>
        <taxon>Papilionoideae</taxon>
        <taxon>50 kb inversion clade</taxon>
        <taxon>dalbergioids sensu lato</taxon>
        <taxon>Dalbergieae</taxon>
        <taxon>Pterocarpus clade</taxon>
        <taxon>Arachis</taxon>
    </lineage>
</organism>
<evidence type="ECO:0000313" key="5">
    <source>
        <dbReference type="Proteomes" id="UP000289738"/>
    </source>
</evidence>
<reference evidence="4 5" key="1">
    <citation type="submission" date="2019-01" db="EMBL/GenBank/DDBJ databases">
        <title>Sequencing of cultivated peanut Arachis hypogaea provides insights into genome evolution and oil improvement.</title>
        <authorList>
            <person name="Chen X."/>
        </authorList>
    </citation>
    <scope>NUCLEOTIDE SEQUENCE [LARGE SCALE GENOMIC DNA]</scope>
    <source>
        <strain evidence="5">cv. Fuhuasheng</strain>
        <tissue evidence="4">Leaves</tissue>
    </source>
</reference>
<evidence type="ECO:0008006" key="6">
    <source>
        <dbReference type="Google" id="ProtNLM"/>
    </source>
</evidence>
<dbReference type="EMBL" id="SDMP01000016">
    <property type="protein sequence ID" value="RYR03226.1"/>
    <property type="molecule type" value="Genomic_DNA"/>
</dbReference>
<sequence>MAGTVDLITDINGTKLSWSLVTGVARLYEFPSQWNEKEVFSLEMVLQDVKGDRIHSTISKLVLEALRHQIKEHAIYSMQNFVVTTNNGKSAYYVSKVYFNPNLTEVNEFKERLNKAIVSSSQQITQLQTQHQYSATDEINAGIGPLKTIEEICPKKVVESKDRYWCDHCRRVDFKAMLRYRLQLIVTDRTGCVKLNVWNKEAEQMKWKKTNAYPKHLDNVIDKRFLFKLTITYKNINAIEGIYSVTKLSDDDFLISSFGCASSPVEASNFQMMGNTPITETEDDSNAHDSTVESNGNNSYQTPAKRSSPDTFDGYIGEAIVFADAQASANKTFKQNSGKKKIE</sequence>
<name>A0A444YMP0_ARAHY</name>
<evidence type="ECO:0000256" key="1">
    <source>
        <dbReference type="SAM" id="MobiDB-lite"/>
    </source>
</evidence>
<dbReference type="Gene3D" id="2.40.50.140">
    <property type="entry name" value="Nucleic acid-binding proteins"/>
    <property type="match status" value="2"/>
</dbReference>
<dbReference type="Proteomes" id="UP000289738">
    <property type="component" value="Chromosome B06"/>
</dbReference>
<protein>
    <recommendedName>
        <fullName evidence="6">Replication factor A C-terminal domain-containing protein</fullName>
    </recommendedName>
</protein>
<evidence type="ECO:0000313" key="4">
    <source>
        <dbReference type="EMBL" id="RYR03226.1"/>
    </source>
</evidence>
<dbReference type="CDD" id="cd04480">
    <property type="entry name" value="RPA1_DBD_A_like"/>
    <property type="match status" value="1"/>
</dbReference>
<keyword evidence="5" id="KW-1185">Reference proteome</keyword>
<dbReference type="STRING" id="3818.A0A444YMP0"/>
<dbReference type="Pfam" id="PF08646">
    <property type="entry name" value="Rep_fac-A_C"/>
    <property type="match status" value="1"/>
</dbReference>
<feature type="compositionally biased region" description="Polar residues" evidence="1">
    <location>
        <begin position="292"/>
        <end position="305"/>
    </location>
</feature>
<dbReference type="AlphaFoldDB" id="A0A444YMP0"/>
<dbReference type="InterPro" id="IPR013955">
    <property type="entry name" value="Rep_factor-A_C"/>
</dbReference>
<feature type="domain" description="Replication factor A C-terminal" evidence="3">
    <location>
        <begin position="151"/>
        <end position="209"/>
    </location>
</feature>
<dbReference type="PANTHER" id="PTHR47165">
    <property type="entry name" value="OS03G0429900 PROTEIN"/>
    <property type="match status" value="1"/>
</dbReference>
<accession>A0A444YMP0</accession>
<dbReference type="SUPFAM" id="SSF50249">
    <property type="entry name" value="Nucleic acid-binding proteins"/>
    <property type="match status" value="2"/>
</dbReference>
<proteinExistence type="predicted"/>